<dbReference type="OrthoDB" id="637094at2"/>
<feature type="transmembrane region" description="Helical" evidence="1">
    <location>
        <begin position="388"/>
        <end position="407"/>
    </location>
</feature>
<accession>A0A1H4MT13</accession>
<name>A0A1H4MT13_9MICO</name>
<dbReference type="AlphaFoldDB" id="A0A1H4MT13"/>
<evidence type="ECO:0000313" key="3">
    <source>
        <dbReference type="Proteomes" id="UP000199183"/>
    </source>
</evidence>
<keyword evidence="1" id="KW-0812">Transmembrane</keyword>
<dbReference type="NCBIfam" id="NF038403">
    <property type="entry name" value="perm_prefix_1"/>
    <property type="match status" value="1"/>
</dbReference>
<protein>
    <recommendedName>
        <fullName evidence="4">DUF4153 domain-containing protein</fullName>
    </recommendedName>
</protein>
<feature type="transmembrane region" description="Helical" evidence="1">
    <location>
        <begin position="321"/>
        <end position="342"/>
    </location>
</feature>
<evidence type="ECO:0000256" key="1">
    <source>
        <dbReference type="SAM" id="Phobius"/>
    </source>
</evidence>
<evidence type="ECO:0000313" key="2">
    <source>
        <dbReference type="EMBL" id="SEB86129.1"/>
    </source>
</evidence>
<feature type="transmembrane region" description="Helical" evidence="1">
    <location>
        <begin position="128"/>
        <end position="147"/>
    </location>
</feature>
<reference evidence="2 3" key="1">
    <citation type="submission" date="2016-10" db="EMBL/GenBank/DDBJ databases">
        <authorList>
            <person name="de Groot N.N."/>
        </authorList>
    </citation>
    <scope>NUCLEOTIDE SEQUENCE [LARGE SCALE GENOMIC DNA]</scope>
    <source>
        <strain evidence="2 3">DSM 21799</strain>
    </source>
</reference>
<dbReference type="STRING" id="640635.SAMN04489806_1972"/>
<proteinExistence type="predicted"/>
<organism evidence="2 3">
    <name type="scientific">Paramicrobacterium humi</name>
    <dbReference type="NCBI Taxonomy" id="640635"/>
    <lineage>
        <taxon>Bacteria</taxon>
        <taxon>Bacillati</taxon>
        <taxon>Actinomycetota</taxon>
        <taxon>Actinomycetes</taxon>
        <taxon>Micrococcales</taxon>
        <taxon>Microbacteriaceae</taxon>
        <taxon>Paramicrobacterium</taxon>
    </lineage>
</organism>
<keyword evidence="1" id="KW-1133">Transmembrane helix</keyword>
<feature type="transmembrane region" description="Helical" evidence="1">
    <location>
        <begin position="288"/>
        <end position="309"/>
    </location>
</feature>
<feature type="transmembrane region" description="Helical" evidence="1">
    <location>
        <begin position="183"/>
        <end position="202"/>
    </location>
</feature>
<dbReference type="EMBL" id="FNRY01000001">
    <property type="protein sequence ID" value="SEB86129.1"/>
    <property type="molecule type" value="Genomic_DNA"/>
</dbReference>
<feature type="transmembrane region" description="Helical" evidence="1">
    <location>
        <begin position="100"/>
        <end position="122"/>
    </location>
</feature>
<sequence length="450" mass="48684">MAATDQELETQIAQWRDFIGRRREIGADVDELEAHLRDRIEALAASGLSNDEAFLVAVKRLGRIDELSREFAREHSERLWKQLVIGDTGKTGRRDSGLTVALVFAVIAGAIIKLPALFGLSLETSADVYLRNAALLLLPMLAGYFLVRRRAHATTIIGVVVPFIAAGALLNAYPFAADGMTELLAAVHAVVALWIVAGIAYANGDWRSGAARMDLIRFTGEWVVYFVLLALGGGVLAALTIGVFLAVGVDAFPFVTEWMLPCGAAGAVVVAAWLVEAKQSVIENIAPVLTRVFTPLFTMMLLVLIGTAVVQRTVVDADRDLLIIFDLVLIVTLGLLLYSLSARNPDAPASWFETMQLVLVIAALVVDVFVLAAMLGRIGTYGASANKLASLGLNLILLVNLAGAAWLQLRFLRGKERFTALERWQTAYVPVYLAWAAIVVIVFPPVFAFA</sequence>
<feature type="transmembrane region" description="Helical" evidence="1">
    <location>
        <begin position="354"/>
        <end position="376"/>
    </location>
</feature>
<gene>
    <name evidence="2" type="ORF">SAMN04489806_1972</name>
</gene>
<evidence type="ECO:0008006" key="4">
    <source>
        <dbReference type="Google" id="ProtNLM"/>
    </source>
</evidence>
<dbReference type="InterPro" id="IPR047928">
    <property type="entry name" value="Perm_prefix_1"/>
</dbReference>
<dbReference type="Proteomes" id="UP000199183">
    <property type="component" value="Unassembled WGS sequence"/>
</dbReference>
<feature type="transmembrane region" description="Helical" evidence="1">
    <location>
        <begin position="427"/>
        <end position="447"/>
    </location>
</feature>
<feature type="transmembrane region" description="Helical" evidence="1">
    <location>
        <begin position="154"/>
        <end position="177"/>
    </location>
</feature>
<dbReference type="RefSeq" id="WP_091183309.1">
    <property type="nucleotide sequence ID" value="NZ_FNRY01000001.1"/>
</dbReference>
<feature type="transmembrane region" description="Helical" evidence="1">
    <location>
        <begin position="258"/>
        <end position="276"/>
    </location>
</feature>
<keyword evidence="1" id="KW-0472">Membrane</keyword>
<feature type="transmembrane region" description="Helical" evidence="1">
    <location>
        <begin position="222"/>
        <end position="246"/>
    </location>
</feature>
<keyword evidence="3" id="KW-1185">Reference proteome</keyword>